<dbReference type="Proteomes" id="UP000001542">
    <property type="component" value="Unassembled WGS sequence"/>
</dbReference>
<evidence type="ECO:0000313" key="2">
    <source>
        <dbReference type="Proteomes" id="UP000001542"/>
    </source>
</evidence>
<gene>
    <name evidence="1" type="ORF">TVAG_193150</name>
</gene>
<sequence length="226" mass="26243">MNSAIDIKFHAMIIELTLDYEYIGAHINEYIEAENLFDVFYFEDLEMIFKYVNMTPEIYNSIHKLANGKFDISKLFKKSSCTAKNLQDVISTLEIIKENMNVNLLNDSIIVLKNLNVFLSDPSILENSDERIRTGILGNIDEQERTRINEYLTLRANNKEKDLKIAQLTEMNNKTTEYLKIISEYDFYTDFDTVYNLFKELIEKDNTVILKIAINGGLTEHRGPGN</sequence>
<evidence type="ECO:0000313" key="1">
    <source>
        <dbReference type="EMBL" id="EAY20339.1"/>
    </source>
</evidence>
<reference evidence="1" key="2">
    <citation type="journal article" date="2007" name="Science">
        <title>Draft genome sequence of the sexually transmitted pathogen Trichomonas vaginalis.</title>
        <authorList>
            <person name="Carlton J.M."/>
            <person name="Hirt R.P."/>
            <person name="Silva J.C."/>
            <person name="Delcher A.L."/>
            <person name="Schatz M."/>
            <person name="Zhao Q."/>
            <person name="Wortman J.R."/>
            <person name="Bidwell S.L."/>
            <person name="Alsmark U.C.M."/>
            <person name="Besteiro S."/>
            <person name="Sicheritz-Ponten T."/>
            <person name="Noel C.J."/>
            <person name="Dacks J.B."/>
            <person name="Foster P.G."/>
            <person name="Simillion C."/>
            <person name="Van de Peer Y."/>
            <person name="Miranda-Saavedra D."/>
            <person name="Barton G.J."/>
            <person name="Westrop G.D."/>
            <person name="Mueller S."/>
            <person name="Dessi D."/>
            <person name="Fiori P.L."/>
            <person name="Ren Q."/>
            <person name="Paulsen I."/>
            <person name="Zhang H."/>
            <person name="Bastida-Corcuera F.D."/>
            <person name="Simoes-Barbosa A."/>
            <person name="Brown M.T."/>
            <person name="Hayes R.D."/>
            <person name="Mukherjee M."/>
            <person name="Okumura C.Y."/>
            <person name="Schneider R."/>
            <person name="Smith A.J."/>
            <person name="Vanacova S."/>
            <person name="Villalvazo M."/>
            <person name="Haas B.J."/>
            <person name="Pertea M."/>
            <person name="Feldblyum T.V."/>
            <person name="Utterback T.R."/>
            <person name="Shu C.L."/>
            <person name="Osoegawa K."/>
            <person name="de Jong P.J."/>
            <person name="Hrdy I."/>
            <person name="Horvathova L."/>
            <person name="Zubacova Z."/>
            <person name="Dolezal P."/>
            <person name="Malik S.B."/>
            <person name="Logsdon J.M. Jr."/>
            <person name="Henze K."/>
            <person name="Gupta A."/>
            <person name="Wang C.C."/>
            <person name="Dunne R.L."/>
            <person name="Upcroft J.A."/>
            <person name="Upcroft P."/>
            <person name="White O."/>
            <person name="Salzberg S.L."/>
            <person name="Tang P."/>
            <person name="Chiu C.-H."/>
            <person name="Lee Y.-S."/>
            <person name="Embley T.M."/>
            <person name="Coombs G.H."/>
            <person name="Mottram J.C."/>
            <person name="Tachezy J."/>
            <person name="Fraser-Liggett C.M."/>
            <person name="Johnson P.J."/>
        </authorList>
    </citation>
    <scope>NUCLEOTIDE SEQUENCE [LARGE SCALE GENOMIC DNA]</scope>
    <source>
        <strain evidence="1">G3</strain>
    </source>
</reference>
<dbReference type="AlphaFoldDB" id="A2DH29"/>
<dbReference type="EMBL" id="DS113199">
    <property type="protein sequence ID" value="EAY20339.1"/>
    <property type="molecule type" value="Genomic_DNA"/>
</dbReference>
<dbReference type="RefSeq" id="XP_001581325.1">
    <property type="nucleotide sequence ID" value="XM_001581275.1"/>
</dbReference>
<dbReference type="KEGG" id="tva:5465876"/>
<protein>
    <submittedName>
        <fullName evidence="1">Uncharacterized protein</fullName>
    </submittedName>
</protein>
<keyword evidence="2" id="KW-1185">Reference proteome</keyword>
<dbReference type="InParanoid" id="A2DH29"/>
<proteinExistence type="predicted"/>
<dbReference type="VEuPathDB" id="TrichDB:TVAGG3_0341450"/>
<accession>A2DH29</accession>
<organism evidence="1 2">
    <name type="scientific">Trichomonas vaginalis (strain ATCC PRA-98 / G3)</name>
    <dbReference type="NCBI Taxonomy" id="412133"/>
    <lineage>
        <taxon>Eukaryota</taxon>
        <taxon>Metamonada</taxon>
        <taxon>Parabasalia</taxon>
        <taxon>Trichomonadida</taxon>
        <taxon>Trichomonadidae</taxon>
        <taxon>Trichomonas</taxon>
    </lineage>
</organism>
<reference evidence="1" key="1">
    <citation type="submission" date="2006-10" db="EMBL/GenBank/DDBJ databases">
        <authorList>
            <person name="Amadeo P."/>
            <person name="Zhao Q."/>
            <person name="Wortman J."/>
            <person name="Fraser-Liggett C."/>
            <person name="Carlton J."/>
        </authorList>
    </citation>
    <scope>NUCLEOTIDE SEQUENCE</scope>
    <source>
        <strain evidence="1">G3</strain>
    </source>
</reference>
<name>A2DH29_TRIV3</name>
<dbReference type="VEuPathDB" id="TrichDB:TVAG_193150"/>